<name>A0AA38VS50_9PEZI</name>
<evidence type="ECO:0000313" key="3">
    <source>
        <dbReference type="Proteomes" id="UP001174691"/>
    </source>
</evidence>
<dbReference type="AlphaFoldDB" id="A0AA38VS50"/>
<feature type="compositionally biased region" description="Basic and acidic residues" evidence="1">
    <location>
        <begin position="39"/>
        <end position="50"/>
    </location>
</feature>
<accession>A0AA38VS50</accession>
<dbReference type="Proteomes" id="UP001174691">
    <property type="component" value="Unassembled WGS sequence"/>
</dbReference>
<feature type="compositionally biased region" description="Basic and acidic residues" evidence="1">
    <location>
        <begin position="18"/>
        <end position="31"/>
    </location>
</feature>
<keyword evidence="3" id="KW-1185">Reference proteome</keyword>
<evidence type="ECO:0000313" key="2">
    <source>
        <dbReference type="EMBL" id="KAJ9161207.1"/>
    </source>
</evidence>
<organism evidence="2 3">
    <name type="scientific">Coniochaeta hoffmannii</name>
    <dbReference type="NCBI Taxonomy" id="91930"/>
    <lineage>
        <taxon>Eukaryota</taxon>
        <taxon>Fungi</taxon>
        <taxon>Dikarya</taxon>
        <taxon>Ascomycota</taxon>
        <taxon>Pezizomycotina</taxon>
        <taxon>Sordariomycetes</taxon>
        <taxon>Sordariomycetidae</taxon>
        <taxon>Coniochaetales</taxon>
        <taxon>Coniochaetaceae</taxon>
        <taxon>Coniochaeta</taxon>
    </lineage>
</organism>
<sequence>MSSQASNEAATGDSIKTPYKEQLDKAAEKIKSPPAGTNEEPKETLLDKVTDYVPAVGKLLGKEEKKKDELPDEPATKPSGPPHRPVHDTQIEEFVRDQHRSQNINGVME</sequence>
<reference evidence="2" key="1">
    <citation type="submission" date="2022-07" db="EMBL/GenBank/DDBJ databases">
        <title>Fungi with potential for degradation of polypropylene.</title>
        <authorList>
            <person name="Gostincar C."/>
        </authorList>
    </citation>
    <scope>NUCLEOTIDE SEQUENCE</scope>
    <source>
        <strain evidence="2">EXF-13287</strain>
    </source>
</reference>
<feature type="region of interest" description="Disordered" evidence="1">
    <location>
        <begin position="1"/>
        <end position="109"/>
    </location>
</feature>
<dbReference type="EMBL" id="JANBVN010000025">
    <property type="protein sequence ID" value="KAJ9161207.1"/>
    <property type="molecule type" value="Genomic_DNA"/>
</dbReference>
<feature type="compositionally biased region" description="Basic and acidic residues" evidence="1">
    <location>
        <begin position="85"/>
        <end position="100"/>
    </location>
</feature>
<proteinExistence type="predicted"/>
<comment type="caution">
    <text evidence="2">The sequence shown here is derived from an EMBL/GenBank/DDBJ whole genome shotgun (WGS) entry which is preliminary data.</text>
</comment>
<evidence type="ECO:0000256" key="1">
    <source>
        <dbReference type="SAM" id="MobiDB-lite"/>
    </source>
</evidence>
<protein>
    <submittedName>
        <fullName evidence="2">Uncharacterized protein</fullName>
    </submittedName>
</protein>
<gene>
    <name evidence="2" type="ORF">NKR19_g2452</name>
</gene>
<feature type="compositionally biased region" description="Basic and acidic residues" evidence="1">
    <location>
        <begin position="60"/>
        <end position="69"/>
    </location>
</feature>